<dbReference type="Pfam" id="PF00440">
    <property type="entry name" value="TetR_N"/>
    <property type="match status" value="1"/>
</dbReference>
<keyword evidence="7" id="KW-1185">Reference proteome</keyword>
<dbReference type="RefSeq" id="WP_184947804.1">
    <property type="nucleotide sequence ID" value="NZ_BAAAWZ010000001.1"/>
</dbReference>
<evidence type="ECO:0000256" key="4">
    <source>
        <dbReference type="PROSITE-ProRule" id="PRU00335"/>
    </source>
</evidence>
<dbReference type="GO" id="GO:0003677">
    <property type="term" value="F:DNA binding"/>
    <property type="evidence" value="ECO:0007669"/>
    <property type="project" value="UniProtKB-UniRule"/>
</dbReference>
<protein>
    <submittedName>
        <fullName evidence="6">TetR/AcrR family transcriptional repressor of nem operon</fullName>
    </submittedName>
</protein>
<keyword evidence="2 4" id="KW-0238">DNA-binding</keyword>
<keyword evidence="3" id="KW-0804">Transcription</keyword>
<gene>
    <name evidence="6" type="ORF">FHS22_006382</name>
</gene>
<evidence type="ECO:0000259" key="5">
    <source>
        <dbReference type="PROSITE" id="PS50977"/>
    </source>
</evidence>
<dbReference type="InterPro" id="IPR036271">
    <property type="entry name" value="Tet_transcr_reg_TetR-rel_C_sf"/>
</dbReference>
<accession>A0A841DAP1</accession>
<feature type="DNA-binding region" description="H-T-H motif" evidence="4">
    <location>
        <begin position="28"/>
        <end position="47"/>
    </location>
</feature>
<dbReference type="InterPro" id="IPR009057">
    <property type="entry name" value="Homeodomain-like_sf"/>
</dbReference>
<name>A0A841DAP1_PLAVE</name>
<evidence type="ECO:0000256" key="1">
    <source>
        <dbReference type="ARBA" id="ARBA00023015"/>
    </source>
</evidence>
<evidence type="ECO:0000256" key="3">
    <source>
        <dbReference type="ARBA" id="ARBA00023163"/>
    </source>
</evidence>
<organism evidence="6 7">
    <name type="scientific">Planomonospora venezuelensis</name>
    <dbReference type="NCBI Taxonomy" id="1999"/>
    <lineage>
        <taxon>Bacteria</taxon>
        <taxon>Bacillati</taxon>
        <taxon>Actinomycetota</taxon>
        <taxon>Actinomycetes</taxon>
        <taxon>Streptosporangiales</taxon>
        <taxon>Streptosporangiaceae</taxon>
        <taxon>Planomonospora</taxon>
    </lineage>
</organism>
<evidence type="ECO:0000313" key="7">
    <source>
        <dbReference type="Proteomes" id="UP000562352"/>
    </source>
</evidence>
<feature type="domain" description="HTH tetR-type" evidence="5">
    <location>
        <begin position="5"/>
        <end position="65"/>
    </location>
</feature>
<sequence>MGRSSTARERLLDSACELMLGRGYGSIGVAEICARADVRKGSFYHFFESKQALTVAVVDAHWQAQRTAWTAVLDAPAPALDRLERLLREQAEGQRRAKLDGGAVHGCLLANLALELSRQDGPVQERLEEIFAEQIGLVQAVLDDAAREGAIPAPRQGTARSLVAQLEGMVLFAKLGNDPEILDDLWEQARLLLGMAGSPALIA</sequence>
<keyword evidence="1" id="KW-0805">Transcription regulation</keyword>
<reference evidence="6 7" key="1">
    <citation type="submission" date="2020-08" db="EMBL/GenBank/DDBJ databases">
        <title>Genomic Encyclopedia of Type Strains, Phase III (KMG-III): the genomes of soil and plant-associated and newly described type strains.</title>
        <authorList>
            <person name="Whitman W."/>
        </authorList>
    </citation>
    <scope>NUCLEOTIDE SEQUENCE [LARGE SCALE GENOMIC DNA]</scope>
    <source>
        <strain evidence="6 7">CECT 3303</strain>
    </source>
</reference>
<evidence type="ECO:0000256" key="2">
    <source>
        <dbReference type="ARBA" id="ARBA00023125"/>
    </source>
</evidence>
<comment type="caution">
    <text evidence="6">The sequence shown here is derived from an EMBL/GenBank/DDBJ whole genome shotgun (WGS) entry which is preliminary data.</text>
</comment>
<dbReference type="AlphaFoldDB" id="A0A841DAP1"/>
<dbReference type="PROSITE" id="PS50977">
    <property type="entry name" value="HTH_TETR_2"/>
    <property type="match status" value="1"/>
</dbReference>
<dbReference type="PANTHER" id="PTHR47506:SF1">
    <property type="entry name" value="HTH-TYPE TRANSCRIPTIONAL REGULATOR YJDC"/>
    <property type="match status" value="1"/>
</dbReference>
<dbReference type="Proteomes" id="UP000562352">
    <property type="component" value="Unassembled WGS sequence"/>
</dbReference>
<dbReference type="SUPFAM" id="SSF46689">
    <property type="entry name" value="Homeodomain-like"/>
    <property type="match status" value="1"/>
</dbReference>
<dbReference type="Pfam" id="PF16925">
    <property type="entry name" value="TetR_C_13"/>
    <property type="match status" value="1"/>
</dbReference>
<proteinExistence type="predicted"/>
<dbReference type="SUPFAM" id="SSF48498">
    <property type="entry name" value="Tetracyclin repressor-like, C-terminal domain"/>
    <property type="match status" value="1"/>
</dbReference>
<dbReference type="EMBL" id="JACHJJ010000029">
    <property type="protein sequence ID" value="MBB5967080.1"/>
    <property type="molecule type" value="Genomic_DNA"/>
</dbReference>
<dbReference type="InterPro" id="IPR011075">
    <property type="entry name" value="TetR_C"/>
</dbReference>
<evidence type="ECO:0000313" key="6">
    <source>
        <dbReference type="EMBL" id="MBB5967080.1"/>
    </source>
</evidence>
<dbReference type="Gene3D" id="1.10.357.10">
    <property type="entry name" value="Tetracycline Repressor, domain 2"/>
    <property type="match status" value="1"/>
</dbReference>
<dbReference type="InterPro" id="IPR001647">
    <property type="entry name" value="HTH_TetR"/>
</dbReference>
<dbReference type="PRINTS" id="PR00455">
    <property type="entry name" value="HTHTETR"/>
</dbReference>
<dbReference type="PANTHER" id="PTHR47506">
    <property type="entry name" value="TRANSCRIPTIONAL REGULATORY PROTEIN"/>
    <property type="match status" value="1"/>
</dbReference>